<dbReference type="Proteomes" id="UP001249020">
    <property type="component" value="Unassembled WGS sequence"/>
</dbReference>
<feature type="chain" id="PRO_5043857987" evidence="2">
    <location>
        <begin position="24"/>
        <end position="334"/>
    </location>
</feature>
<dbReference type="GO" id="GO:0052689">
    <property type="term" value="F:carboxylic ester hydrolase activity"/>
    <property type="evidence" value="ECO:0007669"/>
    <property type="project" value="UniProtKB-ARBA"/>
</dbReference>
<keyword evidence="1" id="KW-0378">Hydrolase</keyword>
<evidence type="ECO:0000256" key="1">
    <source>
        <dbReference type="ARBA" id="ARBA00022801"/>
    </source>
</evidence>
<protein>
    <submittedName>
        <fullName evidence="4">Prolyl oligopeptidase family serine peptidase</fullName>
    </submittedName>
</protein>
<proteinExistence type="predicted"/>
<accession>A0AAW8R0U8</accession>
<dbReference type="PANTHER" id="PTHR22946:SF9">
    <property type="entry name" value="POLYKETIDE TRANSFERASE AF380"/>
    <property type="match status" value="1"/>
</dbReference>
<dbReference type="InterPro" id="IPR001375">
    <property type="entry name" value="Peptidase_S9_cat"/>
</dbReference>
<name>A0AAW8R0U8_9ALTE</name>
<dbReference type="RefSeq" id="WP_311361816.1">
    <property type="nucleotide sequence ID" value="NZ_JAVRIE010000004.1"/>
</dbReference>
<organism evidence="4 5">
    <name type="scientific">Brumicola blandensis</name>
    <dbReference type="NCBI Taxonomy" id="3075611"/>
    <lineage>
        <taxon>Bacteria</taxon>
        <taxon>Pseudomonadati</taxon>
        <taxon>Pseudomonadota</taxon>
        <taxon>Gammaproteobacteria</taxon>
        <taxon>Alteromonadales</taxon>
        <taxon>Alteromonadaceae</taxon>
        <taxon>Brumicola</taxon>
    </lineage>
</organism>
<feature type="signal peptide" evidence="2">
    <location>
        <begin position="1"/>
        <end position="23"/>
    </location>
</feature>
<evidence type="ECO:0000256" key="2">
    <source>
        <dbReference type="SAM" id="SignalP"/>
    </source>
</evidence>
<dbReference type="Gene3D" id="3.40.50.1820">
    <property type="entry name" value="alpha/beta hydrolase"/>
    <property type="match status" value="1"/>
</dbReference>
<keyword evidence="5" id="KW-1185">Reference proteome</keyword>
<reference evidence="4 5" key="1">
    <citation type="submission" date="2023-09" db="EMBL/GenBank/DDBJ databases">
        <authorList>
            <person name="Rey-Velasco X."/>
        </authorList>
    </citation>
    <scope>NUCLEOTIDE SEQUENCE [LARGE SCALE GENOMIC DNA]</scope>
    <source>
        <strain evidence="4 5">W409</strain>
    </source>
</reference>
<gene>
    <name evidence="4" type="ORF">RM544_10855</name>
</gene>
<dbReference type="InterPro" id="IPR050261">
    <property type="entry name" value="FrsA_esterase"/>
</dbReference>
<dbReference type="SUPFAM" id="SSF53474">
    <property type="entry name" value="alpha/beta-Hydrolases"/>
    <property type="match status" value="1"/>
</dbReference>
<dbReference type="GO" id="GO:0006508">
    <property type="term" value="P:proteolysis"/>
    <property type="evidence" value="ECO:0007669"/>
    <property type="project" value="InterPro"/>
</dbReference>
<feature type="domain" description="Peptidase S9 prolyl oligopeptidase catalytic" evidence="3">
    <location>
        <begin position="131"/>
        <end position="334"/>
    </location>
</feature>
<dbReference type="GO" id="GO:0008236">
    <property type="term" value="F:serine-type peptidase activity"/>
    <property type="evidence" value="ECO:0007669"/>
    <property type="project" value="InterPro"/>
</dbReference>
<dbReference type="InterPro" id="IPR029058">
    <property type="entry name" value="AB_hydrolase_fold"/>
</dbReference>
<evidence type="ECO:0000313" key="4">
    <source>
        <dbReference type="EMBL" id="MDT0583038.1"/>
    </source>
</evidence>
<dbReference type="PANTHER" id="PTHR22946">
    <property type="entry name" value="DIENELACTONE HYDROLASE DOMAIN-CONTAINING PROTEIN-RELATED"/>
    <property type="match status" value="1"/>
</dbReference>
<sequence length="334" mass="37772">MNKRYFSRLVLVTMLFICASLQAKSLKDIDTVTEHYDCFSNVFESYDSWLKFLSDRNAKFSKKRFPFTEASFNNFKAKLTCTVFEYKVNDVIVGGFLIHPKSVDKALPTVIYNRGGNGGWGSVNMGRMMYELMPLAIEGFAVIGSQYRWEGDVKAKDFKTNGKSDEFGGIDQNDVNALLPIIEQLAVTDRKRIGVLGSSRGGMQSYLFAKANPDIKALVSKSGIADLFSFRDRDEKTATLLSTVIPNYQQEEETLLKARSAIHWSDELPKVPILLIHAKDDDKVRYADSQKLAEQLEALGRPYLFASFDDGGHELTKYKTEIDAMILDWFSTHL</sequence>
<dbReference type="Pfam" id="PF00326">
    <property type="entry name" value="Peptidase_S9"/>
    <property type="match status" value="1"/>
</dbReference>
<dbReference type="EMBL" id="JAVRIE010000004">
    <property type="protein sequence ID" value="MDT0583038.1"/>
    <property type="molecule type" value="Genomic_DNA"/>
</dbReference>
<dbReference type="AlphaFoldDB" id="A0AAW8R0U8"/>
<keyword evidence="2" id="KW-0732">Signal</keyword>
<evidence type="ECO:0000259" key="3">
    <source>
        <dbReference type="Pfam" id="PF00326"/>
    </source>
</evidence>
<evidence type="ECO:0000313" key="5">
    <source>
        <dbReference type="Proteomes" id="UP001249020"/>
    </source>
</evidence>
<comment type="caution">
    <text evidence="4">The sequence shown here is derived from an EMBL/GenBank/DDBJ whole genome shotgun (WGS) entry which is preliminary data.</text>
</comment>